<dbReference type="EMBL" id="DXGC01000070">
    <property type="protein sequence ID" value="HIW91517.1"/>
    <property type="molecule type" value="Genomic_DNA"/>
</dbReference>
<dbReference type="InterPro" id="IPR029058">
    <property type="entry name" value="AB_hydrolase_fold"/>
</dbReference>
<reference evidence="2" key="1">
    <citation type="journal article" date="2021" name="PeerJ">
        <title>Extensive microbial diversity within the chicken gut microbiome revealed by metagenomics and culture.</title>
        <authorList>
            <person name="Gilroy R."/>
            <person name="Ravi A."/>
            <person name="Getino M."/>
            <person name="Pursley I."/>
            <person name="Horton D.L."/>
            <person name="Alikhan N.F."/>
            <person name="Baker D."/>
            <person name="Gharbi K."/>
            <person name="Hall N."/>
            <person name="Watson M."/>
            <person name="Adriaenssens E.M."/>
            <person name="Foster-Nyarko E."/>
            <person name="Jarju S."/>
            <person name="Secka A."/>
            <person name="Antonio M."/>
            <person name="Oren A."/>
            <person name="Chaudhuri R.R."/>
            <person name="La Ragione R."/>
            <person name="Hildebrand F."/>
            <person name="Pallen M.J."/>
        </authorList>
    </citation>
    <scope>NUCLEOTIDE SEQUENCE</scope>
    <source>
        <strain evidence="2">CHK32-1732</strain>
    </source>
</reference>
<feature type="domain" description="AB hydrolase-1" evidence="1">
    <location>
        <begin position="36"/>
        <end position="278"/>
    </location>
</feature>
<dbReference type="AlphaFoldDB" id="A0A9D1RPS2"/>
<evidence type="ECO:0000313" key="2">
    <source>
        <dbReference type="EMBL" id="HIW91517.1"/>
    </source>
</evidence>
<dbReference type="GO" id="GO:0046464">
    <property type="term" value="P:acylglycerol catabolic process"/>
    <property type="evidence" value="ECO:0007669"/>
    <property type="project" value="TreeGrafter"/>
</dbReference>
<comment type="caution">
    <text evidence="2">The sequence shown here is derived from an EMBL/GenBank/DDBJ whole genome shotgun (WGS) entry which is preliminary data.</text>
</comment>
<dbReference type="PRINTS" id="PR00111">
    <property type="entry name" value="ABHYDROLASE"/>
</dbReference>
<dbReference type="Pfam" id="PF00561">
    <property type="entry name" value="Abhydrolase_1"/>
    <property type="match status" value="1"/>
</dbReference>
<dbReference type="Gene3D" id="3.40.50.1820">
    <property type="entry name" value="alpha/beta hydrolase"/>
    <property type="match status" value="1"/>
</dbReference>
<dbReference type="GO" id="GO:0016020">
    <property type="term" value="C:membrane"/>
    <property type="evidence" value="ECO:0007669"/>
    <property type="project" value="TreeGrafter"/>
</dbReference>
<dbReference type="InterPro" id="IPR050266">
    <property type="entry name" value="AB_hydrolase_sf"/>
</dbReference>
<evidence type="ECO:0000259" key="1">
    <source>
        <dbReference type="Pfam" id="PF00561"/>
    </source>
</evidence>
<dbReference type="SUPFAM" id="SSF53474">
    <property type="entry name" value="alpha/beta-Hydrolases"/>
    <property type="match status" value="1"/>
</dbReference>
<dbReference type="GO" id="GO:0047372">
    <property type="term" value="F:monoacylglycerol lipase activity"/>
    <property type="evidence" value="ECO:0007669"/>
    <property type="project" value="TreeGrafter"/>
</dbReference>
<name>A0A9D1RPS2_9CORY</name>
<keyword evidence="2" id="KW-0378">Hydrolase</keyword>
<evidence type="ECO:0000313" key="3">
    <source>
        <dbReference type="Proteomes" id="UP000824190"/>
    </source>
</evidence>
<sequence>MTSATDPATATPELTTTTVETTLGPINVTETGSGTPLVLMHGGGPGVSALANYLDNLPAFADNYRVILPDQPGFGESYRPTAADLEERSITDITVDAMFQVLEALGVEDYHLLGNSLGGAAALGMAIAQPDRVKKLVLMAPGGGWLPTVAPTPTEGQKQMFKYYNGEGPTLAKMKQFVRVMVANAKNFSEEDLQKRYEASLDESHIEFYHAYNASFAKRGGMDPLWKDLGRITADTLLLWGRDDRTITLDGASTMLKQIRKVQMHVFSGCGHWVQVERKKQFELLVNEFLAGEL</sequence>
<dbReference type="PRINTS" id="PR00412">
    <property type="entry name" value="EPOXHYDRLASE"/>
</dbReference>
<protein>
    <submittedName>
        <fullName evidence="2">Alpha/beta fold hydrolase</fullName>
    </submittedName>
</protein>
<dbReference type="InterPro" id="IPR000639">
    <property type="entry name" value="Epox_hydrolase-like"/>
</dbReference>
<dbReference type="PANTHER" id="PTHR43798">
    <property type="entry name" value="MONOACYLGLYCEROL LIPASE"/>
    <property type="match status" value="1"/>
</dbReference>
<dbReference type="InterPro" id="IPR000073">
    <property type="entry name" value="AB_hydrolase_1"/>
</dbReference>
<accession>A0A9D1RPS2</accession>
<dbReference type="Proteomes" id="UP000824190">
    <property type="component" value="Unassembled WGS sequence"/>
</dbReference>
<dbReference type="PANTHER" id="PTHR43798:SF5">
    <property type="entry name" value="MONOACYLGLYCEROL LIPASE ABHD6"/>
    <property type="match status" value="1"/>
</dbReference>
<organism evidence="2 3">
    <name type="scientific">Candidatus Corynebacterium avicola</name>
    <dbReference type="NCBI Taxonomy" id="2838527"/>
    <lineage>
        <taxon>Bacteria</taxon>
        <taxon>Bacillati</taxon>
        <taxon>Actinomycetota</taxon>
        <taxon>Actinomycetes</taxon>
        <taxon>Mycobacteriales</taxon>
        <taxon>Corynebacteriaceae</taxon>
        <taxon>Corynebacterium</taxon>
    </lineage>
</organism>
<proteinExistence type="predicted"/>
<reference evidence="2" key="2">
    <citation type="submission" date="2021-04" db="EMBL/GenBank/DDBJ databases">
        <authorList>
            <person name="Gilroy R."/>
        </authorList>
    </citation>
    <scope>NUCLEOTIDE SEQUENCE</scope>
    <source>
        <strain evidence="2">CHK32-1732</strain>
    </source>
</reference>
<gene>
    <name evidence="2" type="ORF">H9870_07650</name>
</gene>